<accession>A0A7W4YDV3</accession>
<dbReference type="AlphaFoldDB" id="A0A7W4YDV3"/>
<keyword evidence="4 6" id="KW-1133">Transmembrane helix</keyword>
<keyword evidence="5 6" id="KW-0472">Membrane</keyword>
<feature type="transmembrane region" description="Helical" evidence="6">
    <location>
        <begin position="72"/>
        <end position="92"/>
    </location>
</feature>
<dbReference type="InterPro" id="IPR001123">
    <property type="entry name" value="LeuE-type"/>
</dbReference>
<evidence type="ECO:0000256" key="4">
    <source>
        <dbReference type="ARBA" id="ARBA00022989"/>
    </source>
</evidence>
<sequence>MSASAPADALVGLVTGLGLIVAIGAQNAFVLRQGLRREHVLGVVLVCALADAALVTAGVAGLGPVLTAHETVMAVVRYGGAAFLGWFAFSAARRALRPAALQPAADDAPGGRTRVLLTCAALTFLNPHVYLDTVVLLGSVAHQQDRPWAFAAGAVTASFGWFTTLGFGAGRLAPLFARPRAWQFLDGLVALVMAALAVSLVVGT</sequence>
<feature type="transmembrane region" description="Helical" evidence="6">
    <location>
        <begin position="12"/>
        <end position="31"/>
    </location>
</feature>
<feature type="transmembrane region" description="Helical" evidence="6">
    <location>
        <begin position="150"/>
        <end position="169"/>
    </location>
</feature>
<dbReference type="PANTHER" id="PTHR30086">
    <property type="entry name" value="ARGININE EXPORTER PROTEIN ARGO"/>
    <property type="match status" value="1"/>
</dbReference>
<proteinExistence type="predicted"/>
<evidence type="ECO:0000313" key="8">
    <source>
        <dbReference type="Proteomes" id="UP000518206"/>
    </source>
</evidence>
<feature type="transmembrane region" description="Helical" evidence="6">
    <location>
        <begin position="43"/>
        <end position="66"/>
    </location>
</feature>
<evidence type="ECO:0000256" key="3">
    <source>
        <dbReference type="ARBA" id="ARBA00022692"/>
    </source>
</evidence>
<dbReference type="GO" id="GO:0015171">
    <property type="term" value="F:amino acid transmembrane transporter activity"/>
    <property type="evidence" value="ECO:0007669"/>
    <property type="project" value="TreeGrafter"/>
</dbReference>
<reference evidence="7 8" key="2">
    <citation type="submission" date="2020-08" db="EMBL/GenBank/DDBJ databases">
        <authorList>
            <person name="Partida-Martinez L."/>
            <person name="Huntemann M."/>
            <person name="Clum A."/>
            <person name="Wang J."/>
            <person name="Palaniappan K."/>
            <person name="Ritter S."/>
            <person name="Chen I.-M."/>
            <person name="Stamatis D."/>
            <person name="Reddy T."/>
            <person name="O'Malley R."/>
            <person name="Daum C."/>
            <person name="Shapiro N."/>
            <person name="Ivanova N."/>
            <person name="Kyrpides N."/>
            <person name="Woyke T."/>
        </authorList>
    </citation>
    <scope>NUCLEOTIDE SEQUENCE [LARGE SCALE GENOMIC DNA]</scope>
    <source>
        <strain evidence="7 8">RAS26</strain>
    </source>
</reference>
<evidence type="ECO:0000256" key="5">
    <source>
        <dbReference type="ARBA" id="ARBA00023136"/>
    </source>
</evidence>
<comment type="caution">
    <text evidence="7">The sequence shown here is derived from an EMBL/GenBank/DDBJ whole genome shotgun (WGS) entry which is preliminary data.</text>
</comment>
<dbReference type="PANTHER" id="PTHR30086:SF20">
    <property type="entry name" value="ARGININE EXPORTER PROTEIN ARGO-RELATED"/>
    <property type="match status" value="1"/>
</dbReference>
<gene>
    <name evidence="7" type="ORF">FHR80_003894</name>
</gene>
<reference evidence="7 8" key="1">
    <citation type="submission" date="2020-08" db="EMBL/GenBank/DDBJ databases">
        <title>The Agave Microbiome: Exploring the role of microbial communities in plant adaptations to desert environments.</title>
        <authorList>
            <person name="Partida-Martinez L.P."/>
        </authorList>
    </citation>
    <scope>NUCLEOTIDE SEQUENCE [LARGE SCALE GENOMIC DNA]</scope>
    <source>
        <strain evidence="7 8">RAS26</strain>
    </source>
</reference>
<evidence type="ECO:0000313" key="7">
    <source>
        <dbReference type="EMBL" id="MBB2924956.1"/>
    </source>
</evidence>
<keyword evidence="2" id="KW-1003">Cell membrane</keyword>
<organism evidence="7 8">
    <name type="scientific">Cellulomonas cellasea</name>
    <dbReference type="NCBI Taxonomy" id="43670"/>
    <lineage>
        <taxon>Bacteria</taxon>
        <taxon>Bacillati</taxon>
        <taxon>Actinomycetota</taxon>
        <taxon>Actinomycetes</taxon>
        <taxon>Micrococcales</taxon>
        <taxon>Cellulomonadaceae</taxon>
        <taxon>Cellulomonas</taxon>
    </lineage>
</organism>
<dbReference type="GO" id="GO:0005886">
    <property type="term" value="C:plasma membrane"/>
    <property type="evidence" value="ECO:0007669"/>
    <property type="project" value="UniProtKB-SubCell"/>
</dbReference>
<dbReference type="EMBL" id="JACHVX010000007">
    <property type="protein sequence ID" value="MBB2924956.1"/>
    <property type="molecule type" value="Genomic_DNA"/>
</dbReference>
<evidence type="ECO:0000256" key="1">
    <source>
        <dbReference type="ARBA" id="ARBA00004651"/>
    </source>
</evidence>
<evidence type="ECO:0000256" key="2">
    <source>
        <dbReference type="ARBA" id="ARBA00022475"/>
    </source>
</evidence>
<comment type="subcellular location">
    <subcellularLocation>
        <location evidence="1">Cell membrane</location>
        <topology evidence="1">Multi-pass membrane protein</topology>
    </subcellularLocation>
</comment>
<dbReference type="Pfam" id="PF01810">
    <property type="entry name" value="LysE"/>
    <property type="match status" value="1"/>
</dbReference>
<dbReference type="RefSeq" id="WP_183297729.1">
    <property type="nucleotide sequence ID" value="NZ_JACHVX010000007.1"/>
</dbReference>
<keyword evidence="3 6" id="KW-0812">Transmembrane</keyword>
<evidence type="ECO:0000256" key="6">
    <source>
        <dbReference type="SAM" id="Phobius"/>
    </source>
</evidence>
<name>A0A7W4YDV3_9CELL</name>
<protein>
    <submittedName>
        <fullName evidence="7">L-lysine exporter family protein LysE/ArgO</fullName>
    </submittedName>
</protein>
<dbReference type="Proteomes" id="UP000518206">
    <property type="component" value="Unassembled WGS sequence"/>
</dbReference>
<feature type="transmembrane region" description="Helical" evidence="6">
    <location>
        <begin position="113"/>
        <end position="130"/>
    </location>
</feature>
<feature type="transmembrane region" description="Helical" evidence="6">
    <location>
        <begin position="181"/>
        <end position="202"/>
    </location>
</feature>